<dbReference type="InterPro" id="IPR001708">
    <property type="entry name" value="YidC/ALB3/OXA1/COX18"/>
</dbReference>
<feature type="transmembrane region" description="Helical" evidence="11">
    <location>
        <begin position="394"/>
        <end position="413"/>
    </location>
</feature>
<feature type="compositionally biased region" description="Polar residues" evidence="10">
    <location>
        <begin position="540"/>
        <end position="550"/>
    </location>
</feature>
<evidence type="ECO:0000256" key="8">
    <source>
        <dbReference type="ARBA" id="ARBA00023136"/>
    </source>
</evidence>
<evidence type="ECO:0000256" key="5">
    <source>
        <dbReference type="ARBA" id="ARBA00022946"/>
    </source>
</evidence>
<evidence type="ECO:0000313" key="14">
    <source>
        <dbReference type="Proteomes" id="UP000019118"/>
    </source>
</evidence>
<evidence type="ECO:0000256" key="10">
    <source>
        <dbReference type="SAM" id="MobiDB-lite"/>
    </source>
</evidence>
<dbReference type="Proteomes" id="UP000019118">
    <property type="component" value="Unassembled WGS sequence"/>
</dbReference>
<reference evidence="14" key="1">
    <citation type="journal article" date="2013" name="Genome Biol.">
        <title>Draft genome of the mountain pine beetle, Dendroctonus ponderosae Hopkins, a major forest pest.</title>
        <authorList>
            <person name="Keeling C.I."/>
            <person name="Yuen M.M."/>
            <person name="Liao N.Y."/>
            <person name="Docking T.R."/>
            <person name="Chan S.K."/>
            <person name="Taylor G.A."/>
            <person name="Palmquist D.L."/>
            <person name="Jackman S.D."/>
            <person name="Nguyen A."/>
            <person name="Li M."/>
            <person name="Henderson H."/>
            <person name="Janes J.K."/>
            <person name="Zhao Y."/>
            <person name="Pandoh P."/>
            <person name="Moore R."/>
            <person name="Sperling F.A."/>
            <person name="Huber D.P."/>
            <person name="Birol I."/>
            <person name="Jones S.J."/>
            <person name="Bohlmann J."/>
        </authorList>
    </citation>
    <scope>NUCLEOTIDE SEQUENCE</scope>
</reference>
<keyword evidence="3 9" id="KW-0812">Transmembrane</keyword>
<keyword evidence="7" id="KW-0496">Mitochondrion</keyword>
<feature type="transmembrane region" description="Helical" evidence="11">
    <location>
        <begin position="272"/>
        <end position="293"/>
    </location>
</feature>
<dbReference type="Pfam" id="PF02096">
    <property type="entry name" value="60KD_IMP"/>
    <property type="match status" value="1"/>
</dbReference>
<feature type="domain" description="Membrane insertase YidC/Oxa/ALB C-terminal" evidence="12">
    <location>
        <begin position="272"/>
        <end position="466"/>
    </location>
</feature>
<dbReference type="CDD" id="cd20069">
    <property type="entry name" value="5TM_Oxa1-like"/>
    <property type="match status" value="1"/>
</dbReference>
<comment type="similarity">
    <text evidence="2 9">Belongs to the OXA1/ALB3/YidC family.</text>
</comment>
<dbReference type="InterPro" id="IPR028055">
    <property type="entry name" value="YidC/Oxa/ALB_C"/>
</dbReference>
<dbReference type="RefSeq" id="XP_019768609.1">
    <property type="nucleotide sequence ID" value="XM_019913050.2"/>
</dbReference>
<dbReference type="PANTHER" id="PTHR12428">
    <property type="entry name" value="OXA1"/>
    <property type="match status" value="1"/>
</dbReference>
<feature type="region of interest" description="Disordered" evidence="10">
    <location>
        <begin position="530"/>
        <end position="556"/>
    </location>
</feature>
<comment type="subcellular location">
    <subcellularLocation>
        <location evidence="9">Membrane</location>
        <topology evidence="9">Multi-pass membrane protein</topology>
    </subcellularLocation>
    <subcellularLocation>
        <location evidence="1">Mitochondrion inner membrane</location>
        <topology evidence="1">Multi-pass membrane protein</topology>
    </subcellularLocation>
</comment>
<name>A0AAR5Q5T1_DENPD</name>
<keyword evidence="5" id="KW-0809">Transit peptide</keyword>
<evidence type="ECO:0000256" key="11">
    <source>
        <dbReference type="SAM" id="Phobius"/>
    </source>
</evidence>
<keyword evidence="4" id="KW-0999">Mitochondrion inner membrane</keyword>
<protein>
    <recommendedName>
        <fullName evidence="12">Membrane insertase YidC/Oxa/ALB C-terminal domain-containing protein</fullName>
    </recommendedName>
</protein>
<organism evidence="13 14">
    <name type="scientific">Dendroctonus ponderosae</name>
    <name type="common">Mountain pine beetle</name>
    <dbReference type="NCBI Taxonomy" id="77166"/>
    <lineage>
        <taxon>Eukaryota</taxon>
        <taxon>Metazoa</taxon>
        <taxon>Ecdysozoa</taxon>
        <taxon>Arthropoda</taxon>
        <taxon>Hexapoda</taxon>
        <taxon>Insecta</taxon>
        <taxon>Pterygota</taxon>
        <taxon>Neoptera</taxon>
        <taxon>Endopterygota</taxon>
        <taxon>Coleoptera</taxon>
        <taxon>Polyphaga</taxon>
        <taxon>Cucujiformia</taxon>
        <taxon>Curculionidae</taxon>
        <taxon>Scolytinae</taxon>
        <taxon>Dendroctonus</taxon>
    </lineage>
</organism>
<dbReference type="GO" id="GO:0032979">
    <property type="term" value="P:protein insertion into mitochondrial inner membrane from matrix"/>
    <property type="evidence" value="ECO:0007669"/>
    <property type="project" value="TreeGrafter"/>
</dbReference>
<sequence length="556" mass="62149">MSGYHRISTLKNCLNSLKGVKHINKLNDVLSKKIDAACSKRNSSGNLTKFKELNQVLTKEFNTAAEKLKSNPLLAVSKEAAQNCKDKLEQTCKPLYLLPDMIEEKKEVYKKKYLKSKHIKKEAQKLCQFLSKRSAYRAAALWTAPAISLMEDKPATVDSSFASVLNKQLPEPAIPDIVAKKNLIIDSSSDYFVVKTGKYAVEEADSSKLTAQASPDAIPEPPLIPDPTAEALSNLNSLGEATFESLGLGGWTPVGIVQQCMEFLHVSFGIDWWLAIVIGTFVIRICMFPLVILAQRNAAKMNNCMPQMQLLQMKMTEARQTGDAMSAARYSQELMLFLKERGVNPLKNMLVPLAQAPIFISFFMGLREMANVPVDSLTHGGMLWFTDLTLPDQYFLMPCITSLTLWLTIEVGADTAKLASQNGVLIKYGLRALPLVILPFTVNFPGAILCYWVSTNFISLLQAAFLRIPKVRDHFKIERLMSFTPDQLPVKPKGFTEGVKDSWTNIKITRELEERRKLDELQFQRAGKGPVTKTYKYDPTKQTSPINPSAISAKKR</sequence>
<proteinExistence type="inferred from homology"/>
<evidence type="ECO:0000256" key="1">
    <source>
        <dbReference type="ARBA" id="ARBA00004448"/>
    </source>
</evidence>
<dbReference type="CTD" id="5018"/>
<reference evidence="13" key="2">
    <citation type="submission" date="2024-08" db="UniProtKB">
        <authorList>
            <consortium name="EnsemblMetazoa"/>
        </authorList>
    </citation>
    <scope>IDENTIFICATION</scope>
</reference>
<evidence type="ECO:0000256" key="9">
    <source>
        <dbReference type="RuleBase" id="RU003945"/>
    </source>
</evidence>
<dbReference type="GO" id="GO:0032977">
    <property type="term" value="F:membrane insertase activity"/>
    <property type="evidence" value="ECO:0007669"/>
    <property type="project" value="InterPro"/>
</dbReference>
<dbReference type="KEGG" id="dpa:109543368"/>
<dbReference type="AlphaFoldDB" id="A0AAR5Q5T1"/>
<dbReference type="NCBIfam" id="TIGR03592">
    <property type="entry name" value="yidC_oxa1_cterm"/>
    <property type="match status" value="1"/>
</dbReference>
<evidence type="ECO:0000256" key="7">
    <source>
        <dbReference type="ARBA" id="ARBA00023128"/>
    </source>
</evidence>
<evidence type="ECO:0000313" key="13">
    <source>
        <dbReference type="EnsemblMetazoa" id="XP_019768609.1"/>
    </source>
</evidence>
<evidence type="ECO:0000256" key="4">
    <source>
        <dbReference type="ARBA" id="ARBA00022792"/>
    </source>
</evidence>
<evidence type="ECO:0000256" key="3">
    <source>
        <dbReference type="ARBA" id="ARBA00022692"/>
    </source>
</evidence>
<accession>A0AAR5Q5T1</accession>
<keyword evidence="6 11" id="KW-1133">Transmembrane helix</keyword>
<keyword evidence="14" id="KW-1185">Reference proteome</keyword>
<dbReference type="GeneID" id="109543368"/>
<keyword evidence="8 11" id="KW-0472">Membrane</keyword>
<evidence type="ECO:0000256" key="2">
    <source>
        <dbReference type="ARBA" id="ARBA00009877"/>
    </source>
</evidence>
<evidence type="ECO:0000259" key="12">
    <source>
        <dbReference type="Pfam" id="PF02096"/>
    </source>
</evidence>
<evidence type="ECO:0000256" key="6">
    <source>
        <dbReference type="ARBA" id="ARBA00022989"/>
    </source>
</evidence>
<dbReference type="EnsemblMetazoa" id="XM_019913050.1">
    <property type="protein sequence ID" value="XP_019768609.1"/>
    <property type="gene ID" value="LOC109543368"/>
</dbReference>
<dbReference type="PANTHER" id="PTHR12428:SF66">
    <property type="entry name" value="MITOCHONDRIAL INNER MEMBRANE PROTEIN OXA1L"/>
    <property type="match status" value="1"/>
</dbReference>
<feature type="transmembrane region" description="Helical" evidence="11">
    <location>
        <begin position="349"/>
        <end position="366"/>
    </location>
</feature>
<dbReference type="GO" id="GO:0005743">
    <property type="term" value="C:mitochondrial inner membrane"/>
    <property type="evidence" value="ECO:0007669"/>
    <property type="project" value="UniProtKB-SubCell"/>
</dbReference>